<evidence type="ECO:0000313" key="2">
    <source>
        <dbReference type="Proteomes" id="UP000035704"/>
    </source>
</evidence>
<keyword evidence="2" id="KW-1185">Reference proteome</keyword>
<organism evidence="1 2">
    <name type="scientific">Clostridium aceticum</name>
    <dbReference type="NCBI Taxonomy" id="84022"/>
    <lineage>
        <taxon>Bacteria</taxon>
        <taxon>Bacillati</taxon>
        <taxon>Bacillota</taxon>
        <taxon>Clostridia</taxon>
        <taxon>Eubacteriales</taxon>
        <taxon>Clostridiaceae</taxon>
        <taxon>Clostridium</taxon>
    </lineage>
</organism>
<sequence>MENEVIKMLIGQGVFAILFGYLLFYVLKENSKREIKYQEIIQDLSGRFNIIEDVQKDVKEIKNKVFR</sequence>
<dbReference type="Proteomes" id="UP000035704">
    <property type="component" value="Chromosome"/>
</dbReference>
<protein>
    <submittedName>
        <fullName evidence="1">Uncharacterized protein</fullName>
    </submittedName>
</protein>
<name>A0A0D8ICC3_9CLOT</name>
<dbReference type="InterPro" id="IPR024405">
    <property type="entry name" value="Phage_BhlA/UviB"/>
</dbReference>
<dbReference type="Pfam" id="PF10960">
    <property type="entry name" value="Holin_BhlA"/>
    <property type="match status" value="1"/>
</dbReference>
<reference evidence="1 2" key="1">
    <citation type="submission" date="2014-10" db="EMBL/GenBank/DDBJ databases">
        <title>Genome sequence of Clostridium aceticum DSM 1496.</title>
        <authorList>
            <person name="Poehlein A."/>
            <person name="Schiel-Bengelsdorf B."/>
            <person name="Gottschalk G."/>
            <person name="Duerre P."/>
            <person name="Daniel R."/>
        </authorList>
    </citation>
    <scope>NUCLEOTIDE SEQUENCE [LARGE SCALE GENOMIC DNA]</scope>
    <source>
        <strain evidence="1 2">DSM 1496</strain>
    </source>
</reference>
<gene>
    <name evidence="1" type="ORF">CACET_c15810</name>
</gene>
<dbReference type="AlphaFoldDB" id="A0A0D8ICC3"/>
<evidence type="ECO:0000313" key="1">
    <source>
        <dbReference type="EMBL" id="AKL95030.1"/>
    </source>
</evidence>
<dbReference type="OrthoDB" id="2680433at2"/>
<dbReference type="RefSeq" id="WP_044823775.1">
    <property type="nucleotide sequence ID" value="NZ_CP009687.1"/>
</dbReference>
<dbReference type="EMBL" id="CP009687">
    <property type="protein sequence ID" value="AKL95030.1"/>
    <property type="molecule type" value="Genomic_DNA"/>
</dbReference>
<dbReference type="KEGG" id="cace:CACET_c15810"/>
<proteinExistence type="predicted"/>
<accession>A0A0D8ICC3</accession>
<dbReference type="STRING" id="84022.CACET_c15810"/>
<dbReference type="PATRIC" id="fig|84022.5.peg.3035"/>